<dbReference type="Proteomes" id="UP000065822">
    <property type="component" value="Chromosome"/>
</dbReference>
<evidence type="ECO:0008006" key="5">
    <source>
        <dbReference type="Google" id="ProtNLM"/>
    </source>
</evidence>
<organism evidence="2 4">
    <name type="scientific">Capnocytophaga haemolytica</name>
    <dbReference type="NCBI Taxonomy" id="45243"/>
    <lineage>
        <taxon>Bacteria</taxon>
        <taxon>Pseudomonadati</taxon>
        <taxon>Bacteroidota</taxon>
        <taxon>Flavobacteriia</taxon>
        <taxon>Flavobacteriales</taxon>
        <taxon>Flavobacteriaceae</taxon>
        <taxon>Capnocytophaga</taxon>
    </lineage>
</organism>
<dbReference type="Pfam" id="PF16215">
    <property type="entry name" value="DUF4876"/>
    <property type="match status" value="1"/>
</dbReference>
<gene>
    <name evidence="1" type="ORF">AXF12_11310</name>
    <name evidence="2" type="ORF">SAMEA44541418_01883</name>
</gene>
<evidence type="ECO:0000313" key="1">
    <source>
        <dbReference type="EMBL" id="AMD86042.1"/>
    </source>
</evidence>
<reference evidence="1 3" key="1">
    <citation type="submission" date="2016-02" db="EMBL/GenBank/DDBJ databases">
        <authorList>
            <person name="Holder M.E."/>
            <person name="Ajami N.J."/>
            <person name="Petrosino J.F."/>
        </authorList>
    </citation>
    <scope>NUCLEOTIDE SEQUENCE [LARGE SCALE GENOMIC DNA]</scope>
    <source>
        <strain evidence="1 3">CCUG 32990</strain>
    </source>
</reference>
<proteinExistence type="predicted"/>
<dbReference type="Proteomes" id="UP000215539">
    <property type="component" value="Chromosome 1"/>
</dbReference>
<dbReference type="EMBL" id="LT906449">
    <property type="protein sequence ID" value="SNV14591.1"/>
    <property type="molecule type" value="Genomic_DNA"/>
</dbReference>
<dbReference type="RefSeq" id="WP_066431336.1">
    <property type="nucleotide sequence ID" value="NZ_CP014227.1"/>
</dbReference>
<reference evidence="2 4" key="2">
    <citation type="submission" date="2017-06" db="EMBL/GenBank/DDBJ databases">
        <authorList>
            <consortium name="Pathogen Informatics"/>
        </authorList>
    </citation>
    <scope>NUCLEOTIDE SEQUENCE [LARGE SCALE GENOMIC DNA]</scope>
    <source>
        <strain evidence="2 4">NCTC12947</strain>
    </source>
</reference>
<accession>A0AAX2H2N0</accession>
<sequence length="402" mass="45194">MRILSKLIIIIIAALSIVSCRKDENTNDGERLLNLTLIALEGEKILSYNELTIRLKELNTGGVITKKYTDLQSLTLSIPLAAGSYEVSVEGRLTYQRGNEKLTGSVSAFSEKIDLTEPSTHKSLQLMLKQTAQDLILEEIFISGTRTPEGKQYIGDSYIKLYNNTDEILYADGLLILQSFFETNAKVQHSPNIIAEAFNVDAVQQIPGSGKDYPVLPYTSIIIATDAIDHREYNKNSIDLRQANFEIKKSDDDEDPDNPQVPNLNNILGELVLSNQGNKSFAIARLPKGMTASQYLAEYKYNYTYRETGMDFDIPQENYKIPNQWIVDAVNLAPKEEFQWLLTSEALDSGWTYSSEHQGDNGRYGMAVRRKVSNSEAGKIYYQDTNNSTVDFIPRVQASLIK</sequence>
<dbReference type="PROSITE" id="PS51257">
    <property type="entry name" value="PROKAR_LIPOPROTEIN"/>
    <property type="match status" value="1"/>
</dbReference>
<dbReference type="AlphaFoldDB" id="A0AAX2H2N0"/>
<evidence type="ECO:0000313" key="3">
    <source>
        <dbReference type="Proteomes" id="UP000065822"/>
    </source>
</evidence>
<dbReference type="KEGG" id="chg:AXF12_11310"/>
<keyword evidence="3" id="KW-1185">Reference proteome</keyword>
<dbReference type="EMBL" id="CP014227">
    <property type="protein sequence ID" value="AMD86042.1"/>
    <property type="molecule type" value="Genomic_DNA"/>
</dbReference>
<dbReference type="InterPro" id="IPR032627">
    <property type="entry name" value="DUF4876"/>
</dbReference>
<protein>
    <recommendedName>
        <fullName evidence="5">DUF4876 domain-containing protein</fullName>
    </recommendedName>
</protein>
<evidence type="ECO:0000313" key="2">
    <source>
        <dbReference type="EMBL" id="SNV14591.1"/>
    </source>
</evidence>
<name>A0AAX2H2N0_9FLAO</name>
<evidence type="ECO:0000313" key="4">
    <source>
        <dbReference type="Proteomes" id="UP000215539"/>
    </source>
</evidence>